<dbReference type="SUPFAM" id="SSF53098">
    <property type="entry name" value="Ribonuclease H-like"/>
    <property type="match status" value="1"/>
</dbReference>
<dbReference type="SMART" id="SM00486">
    <property type="entry name" value="POLBc"/>
    <property type="match status" value="1"/>
</dbReference>
<keyword evidence="19" id="KW-0411">Iron-sulfur</keyword>
<comment type="similarity">
    <text evidence="3">Belongs to the DNA polymerase type-B family.</text>
</comment>
<dbReference type="InterPro" id="IPR036397">
    <property type="entry name" value="RNaseH_sf"/>
</dbReference>
<keyword evidence="12" id="KW-0863">Zinc-finger</keyword>
<evidence type="ECO:0000256" key="18">
    <source>
        <dbReference type="ARBA" id="ARBA00023004"/>
    </source>
</evidence>
<accession>A0A1I8AYD9</accession>
<dbReference type="PANTHER" id="PTHR10322:SF23">
    <property type="entry name" value="DNA POLYMERASE DELTA CATALYTIC SUBUNIT"/>
    <property type="match status" value="1"/>
</dbReference>
<evidence type="ECO:0000256" key="19">
    <source>
        <dbReference type="ARBA" id="ARBA00023014"/>
    </source>
</evidence>
<dbReference type="PROSITE" id="PS00116">
    <property type="entry name" value="DNA_POLYMERASE_B"/>
    <property type="match status" value="1"/>
</dbReference>
<dbReference type="Pfam" id="PF14260">
    <property type="entry name" value="zf-C4pol"/>
    <property type="match status" value="1"/>
</dbReference>
<evidence type="ECO:0000256" key="15">
    <source>
        <dbReference type="ARBA" id="ARBA00022839"/>
    </source>
</evidence>
<dbReference type="Gene3D" id="3.30.342.10">
    <property type="entry name" value="DNA Polymerase, chain B, domain 1"/>
    <property type="match status" value="1"/>
</dbReference>
<dbReference type="SMART" id="SM00129">
    <property type="entry name" value="KISc"/>
    <property type="match status" value="1"/>
</dbReference>
<feature type="coiled-coil region" evidence="25">
    <location>
        <begin position="393"/>
        <end position="459"/>
    </location>
</feature>
<dbReference type="GO" id="GO:0043625">
    <property type="term" value="C:delta DNA polymerase complex"/>
    <property type="evidence" value="ECO:0007669"/>
    <property type="project" value="TreeGrafter"/>
</dbReference>
<keyword evidence="10" id="KW-0479">Metal-binding</keyword>
<dbReference type="InterPro" id="IPR043502">
    <property type="entry name" value="DNA/RNA_pol_sf"/>
</dbReference>
<keyword evidence="27" id="KW-1185">Reference proteome</keyword>
<evidence type="ECO:0000256" key="1">
    <source>
        <dbReference type="ARBA" id="ARBA00001966"/>
    </source>
</evidence>
<evidence type="ECO:0000256" key="2">
    <source>
        <dbReference type="ARBA" id="ARBA00004123"/>
    </source>
</evidence>
<keyword evidence="6" id="KW-0808">Transferase</keyword>
<dbReference type="FunFam" id="3.30.420.10:FF:000004">
    <property type="entry name" value="DNA polymerase"/>
    <property type="match status" value="1"/>
</dbReference>
<keyword evidence="5" id="KW-0004">4Fe-4S</keyword>
<comment type="catalytic activity">
    <reaction evidence="23">
        <text>DNA(n) + a 2'-deoxyribonucleoside 5'-triphosphate = DNA(n+1) + diphosphate</text>
        <dbReference type="Rhea" id="RHEA:22508"/>
        <dbReference type="Rhea" id="RHEA-COMP:17339"/>
        <dbReference type="Rhea" id="RHEA-COMP:17340"/>
        <dbReference type="ChEBI" id="CHEBI:33019"/>
        <dbReference type="ChEBI" id="CHEBI:61560"/>
        <dbReference type="ChEBI" id="CHEBI:173112"/>
        <dbReference type="EC" id="2.7.7.7"/>
    </reaction>
</comment>
<dbReference type="CDD" id="cd05777">
    <property type="entry name" value="DNA_polB_delta_exo"/>
    <property type="match status" value="1"/>
</dbReference>
<evidence type="ECO:0000256" key="6">
    <source>
        <dbReference type="ARBA" id="ARBA00022679"/>
    </source>
</evidence>
<keyword evidence="25" id="KW-0175">Coiled coil</keyword>
<dbReference type="CDD" id="cd05533">
    <property type="entry name" value="POLBc_delta"/>
    <property type="match status" value="1"/>
</dbReference>
<evidence type="ECO:0000256" key="7">
    <source>
        <dbReference type="ARBA" id="ARBA00022695"/>
    </source>
</evidence>
<dbReference type="EC" id="2.7.7.7" evidence="4"/>
<comment type="subcellular location">
    <subcellularLocation>
        <location evidence="2">Nucleus</location>
    </subcellularLocation>
</comment>
<dbReference type="InterPro" id="IPR001752">
    <property type="entry name" value="Kinesin_motor_dom"/>
</dbReference>
<evidence type="ECO:0000256" key="4">
    <source>
        <dbReference type="ARBA" id="ARBA00012417"/>
    </source>
</evidence>
<evidence type="ECO:0000256" key="20">
    <source>
        <dbReference type="ARBA" id="ARBA00023125"/>
    </source>
</evidence>
<dbReference type="Pfam" id="PF03104">
    <property type="entry name" value="DNA_pol_B_exo1"/>
    <property type="match status" value="1"/>
</dbReference>
<reference evidence="28" key="1">
    <citation type="submission" date="2016-11" db="UniProtKB">
        <authorList>
            <consortium name="WormBaseParasite"/>
        </authorList>
    </citation>
    <scope>IDENTIFICATION</scope>
</reference>
<protein>
    <recommendedName>
        <fullName evidence="22">DNA polymerase delta catalytic subunit</fullName>
        <ecNumber evidence="4">2.7.7.7</ecNumber>
    </recommendedName>
</protein>
<evidence type="ECO:0000256" key="13">
    <source>
        <dbReference type="ARBA" id="ARBA00022801"/>
    </source>
</evidence>
<comment type="similarity">
    <text evidence="24">Belongs to the TRAFAC class myosin-kinesin ATPase superfamily. Kinesin family.</text>
</comment>
<dbReference type="Proteomes" id="UP000095281">
    <property type="component" value="Unplaced"/>
</dbReference>
<dbReference type="SUPFAM" id="SSF56672">
    <property type="entry name" value="DNA/RNA polymerases"/>
    <property type="match status" value="1"/>
</dbReference>
<dbReference type="InterPro" id="IPR042087">
    <property type="entry name" value="DNA_pol_B_thumb"/>
</dbReference>
<dbReference type="GO" id="GO:0007018">
    <property type="term" value="P:microtubule-based movement"/>
    <property type="evidence" value="ECO:0007669"/>
    <property type="project" value="InterPro"/>
</dbReference>
<dbReference type="SUPFAM" id="SSF52540">
    <property type="entry name" value="P-loop containing nucleoside triphosphate hydrolases"/>
    <property type="match status" value="1"/>
</dbReference>
<evidence type="ECO:0000256" key="25">
    <source>
        <dbReference type="SAM" id="Coils"/>
    </source>
</evidence>
<dbReference type="FunFam" id="1.10.132.60:FF:000001">
    <property type="entry name" value="DNA polymerase"/>
    <property type="match status" value="1"/>
</dbReference>
<keyword evidence="11" id="KW-0547">Nucleotide-binding</keyword>
<organism evidence="27 28">
    <name type="scientific">Meloidogyne hapla</name>
    <name type="common">Root-knot nematode worm</name>
    <dbReference type="NCBI Taxonomy" id="6305"/>
    <lineage>
        <taxon>Eukaryota</taxon>
        <taxon>Metazoa</taxon>
        <taxon>Ecdysozoa</taxon>
        <taxon>Nematoda</taxon>
        <taxon>Chromadorea</taxon>
        <taxon>Rhabditida</taxon>
        <taxon>Tylenchina</taxon>
        <taxon>Tylenchomorpha</taxon>
        <taxon>Tylenchoidea</taxon>
        <taxon>Meloidogynidae</taxon>
        <taxon>Meloidogyninae</taxon>
        <taxon>Meloidogyne</taxon>
    </lineage>
</organism>
<dbReference type="InterPro" id="IPR023211">
    <property type="entry name" value="DNA_pol_palm_dom_sf"/>
</dbReference>
<evidence type="ECO:0000259" key="26">
    <source>
        <dbReference type="PROSITE" id="PS50067"/>
    </source>
</evidence>
<dbReference type="PROSITE" id="PS50067">
    <property type="entry name" value="KINESIN_MOTOR_2"/>
    <property type="match status" value="1"/>
</dbReference>
<comment type="cofactor">
    <cofactor evidence="1">
        <name>[4Fe-4S] cluster</name>
        <dbReference type="ChEBI" id="CHEBI:49883"/>
    </cofactor>
</comment>
<dbReference type="InterPro" id="IPR036961">
    <property type="entry name" value="Kinesin_motor_dom_sf"/>
</dbReference>
<dbReference type="Gene3D" id="1.10.287.690">
    <property type="entry name" value="Helix hairpin bin"/>
    <property type="match status" value="1"/>
</dbReference>
<dbReference type="GO" id="GO:0008296">
    <property type="term" value="F:3'-5'-DNA exonuclease activity"/>
    <property type="evidence" value="ECO:0007669"/>
    <property type="project" value="TreeGrafter"/>
</dbReference>
<keyword evidence="18" id="KW-0408">Iron</keyword>
<evidence type="ECO:0000256" key="11">
    <source>
        <dbReference type="ARBA" id="ARBA00022741"/>
    </source>
</evidence>
<keyword evidence="7" id="KW-0548">Nucleotidyltransferase</keyword>
<dbReference type="PROSITE" id="PS00411">
    <property type="entry name" value="KINESIN_MOTOR_1"/>
    <property type="match status" value="1"/>
</dbReference>
<dbReference type="Pfam" id="PF00136">
    <property type="entry name" value="DNA_pol_B"/>
    <property type="match status" value="1"/>
</dbReference>
<dbReference type="GO" id="GO:0003677">
    <property type="term" value="F:DNA binding"/>
    <property type="evidence" value="ECO:0007669"/>
    <property type="project" value="UniProtKB-KW"/>
</dbReference>
<dbReference type="GO" id="GO:0003887">
    <property type="term" value="F:DNA-directed DNA polymerase activity"/>
    <property type="evidence" value="ECO:0007669"/>
    <property type="project" value="UniProtKB-KW"/>
</dbReference>
<dbReference type="NCBIfam" id="TIGR00592">
    <property type="entry name" value="pol2"/>
    <property type="match status" value="1"/>
</dbReference>
<dbReference type="Gene3D" id="3.40.850.10">
    <property type="entry name" value="Kinesin motor domain"/>
    <property type="match status" value="2"/>
</dbReference>
<keyword evidence="9" id="KW-0540">Nuclease</keyword>
<dbReference type="InterPro" id="IPR017964">
    <property type="entry name" value="DNA-dir_DNA_pol_B_CS"/>
</dbReference>
<evidence type="ECO:0000256" key="22">
    <source>
        <dbReference type="ARBA" id="ARBA00024411"/>
    </source>
</evidence>
<keyword evidence="14" id="KW-0862">Zinc</keyword>
<evidence type="ECO:0000256" key="5">
    <source>
        <dbReference type="ARBA" id="ARBA00022485"/>
    </source>
</evidence>
<dbReference type="WBParaSite" id="MhA1_Contig1032.frz3.fgene4">
    <property type="protein sequence ID" value="MhA1_Contig1032.frz3.fgene4"/>
    <property type="gene ID" value="MhA1_Contig1032.frz3.fgene4"/>
</dbReference>
<dbReference type="GO" id="GO:0006287">
    <property type="term" value="P:base-excision repair, gap-filling"/>
    <property type="evidence" value="ECO:0007669"/>
    <property type="project" value="TreeGrafter"/>
</dbReference>
<keyword evidence="8" id="KW-0235">DNA replication</keyword>
<evidence type="ECO:0000256" key="8">
    <source>
        <dbReference type="ARBA" id="ARBA00022705"/>
    </source>
</evidence>
<dbReference type="GO" id="GO:0045004">
    <property type="term" value="P:DNA replication proofreading"/>
    <property type="evidence" value="ECO:0007669"/>
    <property type="project" value="TreeGrafter"/>
</dbReference>
<dbReference type="GO" id="GO:0051539">
    <property type="term" value="F:4 iron, 4 sulfur cluster binding"/>
    <property type="evidence" value="ECO:0007669"/>
    <property type="project" value="UniProtKB-KW"/>
</dbReference>
<dbReference type="InterPro" id="IPR050240">
    <property type="entry name" value="DNA_pol_type-B"/>
</dbReference>
<comment type="caution">
    <text evidence="24">Lacks conserved residue(s) required for the propagation of feature annotation.</text>
</comment>
<dbReference type="PANTHER" id="PTHR10322">
    <property type="entry name" value="DNA POLYMERASE CATALYTIC SUBUNIT"/>
    <property type="match status" value="1"/>
</dbReference>
<feature type="domain" description="Kinesin motor" evidence="26">
    <location>
        <begin position="1"/>
        <end position="295"/>
    </location>
</feature>
<dbReference type="Pfam" id="PF00225">
    <property type="entry name" value="Kinesin"/>
    <property type="match status" value="1"/>
</dbReference>
<evidence type="ECO:0000256" key="24">
    <source>
        <dbReference type="PROSITE-ProRule" id="PRU00283"/>
    </source>
</evidence>
<dbReference type="InterPro" id="IPR019821">
    <property type="entry name" value="Kinesin_motor_CS"/>
</dbReference>
<dbReference type="GO" id="GO:0003777">
    <property type="term" value="F:microtubule motor activity"/>
    <property type="evidence" value="ECO:0007669"/>
    <property type="project" value="InterPro"/>
</dbReference>
<dbReference type="FunFam" id="1.10.287.690:FF:000001">
    <property type="entry name" value="DNA polymerase"/>
    <property type="match status" value="1"/>
</dbReference>
<proteinExistence type="inferred from homology"/>
<evidence type="ECO:0000256" key="16">
    <source>
        <dbReference type="ARBA" id="ARBA00022840"/>
    </source>
</evidence>
<keyword evidence="15" id="KW-0269">Exonuclease</keyword>
<evidence type="ECO:0000256" key="23">
    <source>
        <dbReference type="ARBA" id="ARBA00049244"/>
    </source>
</evidence>
<evidence type="ECO:0000256" key="10">
    <source>
        <dbReference type="ARBA" id="ARBA00022723"/>
    </source>
</evidence>
<keyword evidence="16" id="KW-0067">ATP-binding</keyword>
<evidence type="ECO:0000256" key="3">
    <source>
        <dbReference type="ARBA" id="ARBA00005755"/>
    </source>
</evidence>
<dbReference type="InterPro" id="IPR027417">
    <property type="entry name" value="P-loop_NTPase"/>
</dbReference>
<evidence type="ECO:0000256" key="17">
    <source>
        <dbReference type="ARBA" id="ARBA00022932"/>
    </source>
</evidence>
<evidence type="ECO:0000313" key="27">
    <source>
        <dbReference type="Proteomes" id="UP000095281"/>
    </source>
</evidence>
<evidence type="ECO:0000256" key="9">
    <source>
        <dbReference type="ARBA" id="ARBA00022722"/>
    </source>
</evidence>
<keyword evidence="21" id="KW-0539">Nucleus</keyword>
<dbReference type="Gene3D" id="3.30.420.10">
    <property type="entry name" value="Ribonuclease H-like superfamily/Ribonuclease H"/>
    <property type="match status" value="1"/>
</dbReference>
<dbReference type="InterPro" id="IPR006172">
    <property type="entry name" value="DNA-dir_DNA_pol_B"/>
</dbReference>
<keyword evidence="17" id="KW-0239">DNA-directed DNA polymerase</keyword>
<keyword evidence="20" id="KW-0238">DNA-binding</keyword>
<keyword evidence="13" id="KW-0378">Hydrolase</keyword>
<evidence type="ECO:0000313" key="28">
    <source>
        <dbReference type="WBParaSite" id="MhA1_Contig1032.frz3.fgene4"/>
    </source>
</evidence>
<dbReference type="InterPro" id="IPR006134">
    <property type="entry name" value="DNA-dir_DNA_pol_B_multi_dom"/>
</dbReference>
<dbReference type="Gene3D" id="3.90.1600.10">
    <property type="entry name" value="Palm domain of DNA polymerase"/>
    <property type="match status" value="1"/>
</dbReference>
<name>A0A1I8AYD9_MELHA</name>
<dbReference type="PRINTS" id="PR00380">
    <property type="entry name" value="KINESINHEAVY"/>
</dbReference>
<dbReference type="GO" id="GO:0006297">
    <property type="term" value="P:nucleotide-excision repair, DNA gap filling"/>
    <property type="evidence" value="ECO:0007669"/>
    <property type="project" value="TreeGrafter"/>
</dbReference>
<evidence type="ECO:0000256" key="21">
    <source>
        <dbReference type="ARBA" id="ARBA00023242"/>
    </source>
</evidence>
<dbReference type="Gene3D" id="1.10.132.60">
    <property type="entry name" value="DNA polymerase family B, C-terminal domain"/>
    <property type="match status" value="1"/>
</dbReference>
<dbReference type="InterPro" id="IPR025687">
    <property type="entry name" value="Znf-C4pol"/>
</dbReference>
<dbReference type="InterPro" id="IPR012337">
    <property type="entry name" value="RNaseH-like_sf"/>
</dbReference>
<dbReference type="GO" id="GO:0005524">
    <property type="term" value="F:ATP binding"/>
    <property type="evidence" value="ECO:0007669"/>
    <property type="project" value="UniProtKB-KW"/>
</dbReference>
<evidence type="ECO:0000256" key="12">
    <source>
        <dbReference type="ARBA" id="ARBA00022771"/>
    </source>
</evidence>
<dbReference type="GO" id="GO:0008017">
    <property type="term" value="F:microtubule binding"/>
    <property type="evidence" value="ECO:0007669"/>
    <property type="project" value="InterPro"/>
</dbReference>
<evidence type="ECO:0000256" key="14">
    <source>
        <dbReference type="ARBA" id="ARBA00022833"/>
    </source>
</evidence>
<dbReference type="GO" id="GO:0008270">
    <property type="term" value="F:zinc ion binding"/>
    <property type="evidence" value="ECO:0007669"/>
    <property type="project" value="UniProtKB-KW"/>
</dbReference>
<dbReference type="InterPro" id="IPR006133">
    <property type="entry name" value="DNA-dir_DNA_pol_B_exonuc"/>
</dbReference>
<sequence length="1703" mass="192423">MNDSLTNSGGEVENVKVSVRCRPLSKREKELGFVQPIVEVDYTGKSILVASSNGQSDLLKCYQFDEVFGPDSRQPDVYNSIGNGQFLLTAKLEQGRLTLFLVRISYMEIYNEELRDLLVRSVPGAVQSHLEIKERADVGVYVKDLLSVTVSSADQCMRIMHMNEQSSRSHAIFTITIECSEIIADGKQLLTQGKLSFVDLAGSERQSKTNVVGEQMKEATKINLSLSTLGNVISALADAKSTHVPYRNSKLTRILQDSLGGNSKTCMVIANIGPAAYNYAETISTLRYASHAKRIQNMARINEDPKDALLRRFQNEIQLLKKRLEEAEPGSNAESDVDDNEQQHLKETAVEKSGLQKQQVEHNEVEVLEFQANNTDPAHQRLVDDLLCREEELKRNKSEREKLMQKLIAIERQIIVGGENMIEKAERQAQLLDAGNKDLEHARQTEQALNERLLSQQAEQIDIGEQSNSLQEQAQSLNKKLKRVWTQYMQAKGELQDQELEHHRETESLLESIRQLQRELLYANLVINSFIPDEQMNYIEQFVNWNEEIGDWQLKCIAYTGNNIKHENKIYNSQYSDTIEQPLKQLFCSYNDLFGPEPVSSHSHLKEKEKEAAKIRALLPEDDKNGFVNKLAALGGIVNGDNAGSSGGGTSNEDSNTFHSRWERPEVDKLIKDGSNDKPVLFQLMDIDSFIEGNAVVMRLFGVTDKGNSVAVCVFGYRPYFFASVPSSFGSQHIQKAIDLLNSNIKSGPGSVTGIEIVQGSSLYYYGNTNTQRNFLKIFLSSHRLFAACRGALYLIDKMLASEMVDSKRTESCHAYESNLDYEVCFMADLGIVGCGWLECPSGKYDIVPENKQTTNSQFEVMISVDFLMAHDASSHEWSGVAPLRTLSLDIECMGQQGSFPDASRDPIIQIANMVKLEGEPEPFIRNCFVLGTCESIVGSEVIECRNEVELLSKWADFFRTVDPDIITGYNIQNFDLPYIMDRAKHLKIDGRVCSLSRVKGNICKQRDVSLQSKQMGNRVNKMCSMDGRIIFDVLQLILRDYKLRSYTLNNVSYFFLGEQKEDVAYNFIPELQRGSAKDRRRLAVYCMKDAYLPIRLLDKLMLFINYMEMARVTGVPLSFLISRGQQVKILSMLIRKTREKNIFLPVIDVGDGGDDVGYEGATVIEPVCDFYNEPISTLDFASLYPSIMIAHNLCYTTLLKTAPPENEMVEGVDYIKTPSGDLFIAAKHRKGLLPQVLEELLSARKKAKEALKKETDPLKKMVLDGRQLALKISANSVYGFTGASKGKLPCAEVAQSVTAFGRQMIELTKKEVEGYYKTGAVNGICPIDAKVIYGDTDSVMVKFGVKTIGEAMTLGKHAAQEISKRFMKPIKLEFEKVYFPYLLINKKRYAGLFWTKEEKHDKMDCKGLETVRRDNCPLVACVLNACLEKLLIERDKDGAIKYAKGVISDLLNDRIDISMLTITKELTKKGEKYAAKQAHVELAERMRKRDPGSAPRLGDRVPYVIINKGANVPAYEKAEDPIWVLKNNIPIDTTYYLEHQLVKPMARIFDPLLDNRAEQIFTSGDHTKKKTMVKLKSGLMAGYLVKKATCLGCKAPMNYKEEQAPATCSNCVGKIREIYLEKILAIRSAEHRFGRLWTECQNCAGLLQDEVFCASRDCPIFYMREKVRNDLEDLEKMYRRFQIHSKEIPILEQKEVEYENTE</sequence>